<organism evidence="2 3">
    <name type="scientific">Vibrio maritimus</name>
    <dbReference type="NCBI Taxonomy" id="990268"/>
    <lineage>
        <taxon>Bacteria</taxon>
        <taxon>Pseudomonadati</taxon>
        <taxon>Pseudomonadota</taxon>
        <taxon>Gammaproteobacteria</taxon>
        <taxon>Vibrionales</taxon>
        <taxon>Vibrionaceae</taxon>
        <taxon>Vibrio</taxon>
    </lineage>
</organism>
<evidence type="ECO:0000313" key="2">
    <source>
        <dbReference type="EMBL" id="GAL32370.1"/>
    </source>
</evidence>
<feature type="compositionally biased region" description="Pro residues" evidence="1">
    <location>
        <begin position="33"/>
        <end position="48"/>
    </location>
</feature>
<evidence type="ECO:0008006" key="4">
    <source>
        <dbReference type="Google" id="ProtNLM"/>
    </source>
</evidence>
<gene>
    <name evidence="2" type="ORF">JCM19240_5801</name>
</gene>
<dbReference type="AlphaFoldDB" id="A0A090SX61"/>
<accession>A0A090SX61</accession>
<sequence>MKALTVTSIISLGLLVGCGGGGGGSDSGGSVSAPPPAATPDPAPAPAQVPAPTLVAAQRTMEDLSIPDDFDYRPIEAYSLLVDATNDVSGRAFVSVYTEFSEKVSGDLEPNYESKVASQALRNGKAELNFNAAEHVGSFLVEIWTYDGNDPVKKLVTASSEKLAW</sequence>
<comment type="caution">
    <text evidence="2">The sequence shown here is derived from an EMBL/GenBank/DDBJ whole genome shotgun (WGS) entry which is preliminary data.</text>
</comment>
<dbReference type="OrthoDB" id="6215769at2"/>
<proteinExistence type="predicted"/>
<dbReference type="PROSITE" id="PS51257">
    <property type="entry name" value="PROKAR_LIPOPROTEIN"/>
    <property type="match status" value="1"/>
</dbReference>
<protein>
    <recommendedName>
        <fullName evidence="4">Lipoprotein</fullName>
    </recommendedName>
</protein>
<reference evidence="2 3" key="2">
    <citation type="submission" date="2014-09" db="EMBL/GenBank/DDBJ databases">
        <authorList>
            <consortium name="NBRP consortium"/>
            <person name="Sawabe T."/>
            <person name="Meirelles P."/>
            <person name="Nakanishi M."/>
            <person name="Sayaka M."/>
            <person name="Hattori M."/>
            <person name="Ohkuma M."/>
        </authorList>
    </citation>
    <scope>NUCLEOTIDE SEQUENCE [LARGE SCALE GENOMIC DNA]</scope>
    <source>
        <strain evidence="2 3">JCM 19240</strain>
    </source>
</reference>
<name>A0A090SX61_9VIBR</name>
<evidence type="ECO:0000256" key="1">
    <source>
        <dbReference type="SAM" id="MobiDB-lite"/>
    </source>
</evidence>
<dbReference type="Proteomes" id="UP000029224">
    <property type="component" value="Unassembled WGS sequence"/>
</dbReference>
<dbReference type="EMBL" id="BBMT01000001">
    <property type="protein sequence ID" value="GAL32370.1"/>
    <property type="molecule type" value="Genomic_DNA"/>
</dbReference>
<keyword evidence="3" id="KW-1185">Reference proteome</keyword>
<evidence type="ECO:0000313" key="3">
    <source>
        <dbReference type="Proteomes" id="UP000029224"/>
    </source>
</evidence>
<feature type="region of interest" description="Disordered" evidence="1">
    <location>
        <begin position="23"/>
        <end position="48"/>
    </location>
</feature>
<reference evidence="2 3" key="1">
    <citation type="submission" date="2014-09" db="EMBL/GenBank/DDBJ databases">
        <title>Vibrio maritimus JCM 19240. (C210) whole genome shotgun sequence.</title>
        <authorList>
            <person name="Sawabe T."/>
            <person name="Meirelles P."/>
            <person name="Nakanishi M."/>
            <person name="Sayaka M."/>
            <person name="Hattori M."/>
            <person name="Ohkuma M."/>
        </authorList>
    </citation>
    <scope>NUCLEOTIDE SEQUENCE [LARGE SCALE GENOMIC DNA]</scope>
    <source>
        <strain evidence="2 3">JCM 19240</strain>
    </source>
</reference>